<feature type="transmembrane region" description="Helical" evidence="1">
    <location>
        <begin position="191"/>
        <end position="217"/>
    </location>
</feature>
<name>A0A815VTL2_9BILA</name>
<dbReference type="EMBL" id="CAJNOW010014083">
    <property type="protein sequence ID" value="CAF1629110.1"/>
    <property type="molecule type" value="Genomic_DNA"/>
</dbReference>
<dbReference type="PANTHER" id="PTHR33802:SF1">
    <property type="entry name" value="XK-RELATED PROTEIN"/>
    <property type="match status" value="1"/>
</dbReference>
<evidence type="ECO:0000313" key="4">
    <source>
        <dbReference type="EMBL" id="CAF3873892.1"/>
    </source>
</evidence>
<dbReference type="PANTHER" id="PTHR33802">
    <property type="entry name" value="SI:CH211-161H7.5-RELATED"/>
    <property type="match status" value="1"/>
</dbReference>
<dbReference type="EMBL" id="CAJNOV010013818">
    <property type="protein sequence ID" value="CAF1533095.1"/>
    <property type="molecule type" value="Genomic_DNA"/>
</dbReference>
<keyword evidence="1" id="KW-1133">Transmembrane helix</keyword>
<dbReference type="Proteomes" id="UP000663834">
    <property type="component" value="Unassembled WGS sequence"/>
</dbReference>
<feature type="transmembrane region" description="Helical" evidence="1">
    <location>
        <begin position="21"/>
        <end position="39"/>
    </location>
</feature>
<proteinExistence type="predicted"/>
<dbReference type="EMBL" id="CAJOBH010002347">
    <property type="protein sequence ID" value="CAF3901961.1"/>
    <property type="molecule type" value="Genomic_DNA"/>
</dbReference>
<sequence length="376" mass="43633">MEIALVENDYAPPTAIYKHDWVHIFYMGTCVIFFVIQVYQRISVDLIYSSRDFKSSLYIPSLNRYPTELTPTVSSMSYIWYVVFIWQAAWIIYSVIGIFRRTSSGTYFYQHPCAMNKWCYFYTVFGLILFTPQLTAASRNKYGIGISIFRHLGTLCELLIILVVVHVSLWENVKSYLRNKFFADIWLTRLLYHNGLALWASVIFYESCLSIIIGLIYGDVMSSSTASIIGCLLLCCVFIVVSVLENFVFYNALAFTLSPWFVFLWILGDIVFRVDKESSSSVFTFWGSNTVVRPIEYDNITPALRGFTADIRCPCMAVILPLLKRLKMAVLRRNTMQKRPFTVVRFDPSGYWKLRTIVSRRDIKFQQNFKIHNIAA</sequence>
<comment type="caution">
    <text evidence="2">The sequence shown here is derived from an EMBL/GenBank/DDBJ whole genome shotgun (WGS) entry which is preliminary data.</text>
</comment>
<dbReference type="Proteomes" id="UP000681720">
    <property type="component" value="Unassembled WGS sequence"/>
</dbReference>
<evidence type="ECO:0000313" key="5">
    <source>
        <dbReference type="EMBL" id="CAF3901961.1"/>
    </source>
</evidence>
<feature type="transmembrane region" description="Helical" evidence="1">
    <location>
        <begin position="148"/>
        <end position="170"/>
    </location>
</feature>
<feature type="transmembrane region" description="Helical" evidence="1">
    <location>
        <begin position="119"/>
        <end position="136"/>
    </location>
</feature>
<dbReference type="Proteomes" id="UP000663855">
    <property type="component" value="Unassembled WGS sequence"/>
</dbReference>
<keyword evidence="1" id="KW-0812">Transmembrane</keyword>
<evidence type="ECO:0000256" key="1">
    <source>
        <dbReference type="SAM" id="Phobius"/>
    </source>
</evidence>
<dbReference type="EMBL" id="CAJOBJ010001333">
    <property type="protein sequence ID" value="CAF3873892.1"/>
    <property type="molecule type" value="Genomic_DNA"/>
</dbReference>
<keyword evidence="1" id="KW-0472">Membrane</keyword>
<feature type="transmembrane region" description="Helical" evidence="1">
    <location>
        <begin position="248"/>
        <end position="268"/>
    </location>
</feature>
<protein>
    <submittedName>
        <fullName evidence="2">Uncharacterized protein</fullName>
    </submittedName>
</protein>
<feature type="transmembrane region" description="Helical" evidence="1">
    <location>
        <begin position="78"/>
        <end position="99"/>
    </location>
</feature>
<organism evidence="2 6">
    <name type="scientific">Rotaria magnacalcarata</name>
    <dbReference type="NCBI Taxonomy" id="392030"/>
    <lineage>
        <taxon>Eukaryota</taxon>
        <taxon>Metazoa</taxon>
        <taxon>Spiralia</taxon>
        <taxon>Gnathifera</taxon>
        <taxon>Rotifera</taxon>
        <taxon>Eurotatoria</taxon>
        <taxon>Bdelloidea</taxon>
        <taxon>Philodinida</taxon>
        <taxon>Philodinidae</taxon>
        <taxon>Rotaria</taxon>
    </lineage>
</organism>
<evidence type="ECO:0000313" key="2">
    <source>
        <dbReference type="EMBL" id="CAF1533095.1"/>
    </source>
</evidence>
<evidence type="ECO:0000313" key="3">
    <source>
        <dbReference type="EMBL" id="CAF1629110.1"/>
    </source>
</evidence>
<gene>
    <name evidence="5" type="ORF">BYL167_LOCUS8513</name>
    <name evidence="2" type="ORF">CJN711_LOCUS29179</name>
    <name evidence="4" type="ORF">GIL414_LOCUS5177</name>
    <name evidence="3" type="ORF">KQP761_LOCUS25843</name>
</gene>
<accession>A0A815VTL2</accession>
<dbReference type="Proteomes" id="UP000681967">
    <property type="component" value="Unassembled WGS sequence"/>
</dbReference>
<dbReference type="OrthoDB" id="5586934at2759"/>
<reference evidence="2" key="1">
    <citation type="submission" date="2021-02" db="EMBL/GenBank/DDBJ databases">
        <authorList>
            <person name="Nowell W R."/>
        </authorList>
    </citation>
    <scope>NUCLEOTIDE SEQUENCE</scope>
</reference>
<evidence type="ECO:0000313" key="6">
    <source>
        <dbReference type="Proteomes" id="UP000663855"/>
    </source>
</evidence>
<dbReference type="AlphaFoldDB" id="A0A815VTL2"/>
<feature type="transmembrane region" description="Helical" evidence="1">
    <location>
        <begin position="223"/>
        <end position="241"/>
    </location>
</feature>